<dbReference type="CDD" id="cd02440">
    <property type="entry name" value="AdoMet_MTases"/>
    <property type="match status" value="1"/>
</dbReference>
<comment type="caution">
    <text evidence="3">The sequence shown here is derived from an EMBL/GenBank/DDBJ whole genome shotgun (WGS) entry which is preliminary data.</text>
</comment>
<dbReference type="Gene3D" id="3.40.50.150">
    <property type="entry name" value="Vaccinia Virus protein VP39"/>
    <property type="match status" value="1"/>
</dbReference>
<evidence type="ECO:0000313" key="4">
    <source>
        <dbReference type="Proteomes" id="UP000664163"/>
    </source>
</evidence>
<dbReference type="InterPro" id="IPR029063">
    <property type="entry name" value="SAM-dependent_MTases_sf"/>
</dbReference>
<keyword evidence="3" id="KW-0489">Methyltransferase</keyword>
<feature type="domain" description="Methyltransferase" evidence="2">
    <location>
        <begin position="59"/>
        <end position="154"/>
    </location>
</feature>
<dbReference type="RefSeq" id="WP_207070279.1">
    <property type="nucleotide sequence ID" value="NZ_JAFLND010000001.1"/>
</dbReference>
<gene>
    <name evidence="3" type="ORF">J0X13_04655</name>
</gene>
<evidence type="ECO:0000313" key="3">
    <source>
        <dbReference type="EMBL" id="MBO0329825.1"/>
    </source>
</evidence>
<evidence type="ECO:0000259" key="2">
    <source>
        <dbReference type="Pfam" id="PF13649"/>
    </source>
</evidence>
<dbReference type="EMBL" id="JAFLND010000001">
    <property type="protein sequence ID" value="MBO0329825.1"/>
    <property type="molecule type" value="Genomic_DNA"/>
</dbReference>
<keyword evidence="4" id="KW-1185">Reference proteome</keyword>
<dbReference type="Gene3D" id="2.20.25.110">
    <property type="entry name" value="S-adenosyl-L-methionine-dependent methyltransferases"/>
    <property type="match status" value="1"/>
</dbReference>
<dbReference type="GO" id="GO:0032259">
    <property type="term" value="P:methylation"/>
    <property type="evidence" value="ECO:0007669"/>
    <property type="project" value="UniProtKB-KW"/>
</dbReference>
<dbReference type="Pfam" id="PF13649">
    <property type="entry name" value="Methyltransf_25"/>
    <property type="match status" value="1"/>
</dbReference>
<dbReference type="SUPFAM" id="SSF53335">
    <property type="entry name" value="S-adenosyl-L-methionine-dependent methyltransferases"/>
    <property type="match status" value="1"/>
</dbReference>
<proteinExistence type="predicted"/>
<keyword evidence="1" id="KW-0808">Transferase</keyword>
<dbReference type="PANTHER" id="PTHR43861">
    <property type="entry name" value="TRANS-ACONITATE 2-METHYLTRANSFERASE-RELATED"/>
    <property type="match status" value="1"/>
</dbReference>
<accession>A0ABS3EU98</accession>
<evidence type="ECO:0000256" key="1">
    <source>
        <dbReference type="ARBA" id="ARBA00022679"/>
    </source>
</evidence>
<sequence length="268" mass="30422">MPSLYEKGNAFMWDDPHISKQLLNVHLNKDIDLASRKQSSINSTIDWILQQCPQNGMSILDLGCGPGLYCDILHDKGHSVTGVDISGSSIEYAKAKAIESSKSIEYVKANYLNVDLESNKYDLVIMIYTDFGVLSPNEQKGLLLKVHKSLKPGGIFIFDVLNDTDLDSKLTPVNWEVAESGFWSDKPYLVLSNSFLYEEQKTILYQHNVMTGEDELKTYRFWTQHFSKDDIIDIVADTKFTLSNTETNVLPESDLWGGRFVDFYVLLK</sequence>
<name>A0ABS3EU98_9FLAO</name>
<dbReference type="InterPro" id="IPR041698">
    <property type="entry name" value="Methyltransf_25"/>
</dbReference>
<dbReference type="GO" id="GO:0008168">
    <property type="term" value="F:methyltransferase activity"/>
    <property type="evidence" value="ECO:0007669"/>
    <property type="project" value="UniProtKB-KW"/>
</dbReference>
<organism evidence="3 4">
    <name type="scientific">[Muricauda] lutisoli</name>
    <dbReference type="NCBI Taxonomy" id="2816035"/>
    <lineage>
        <taxon>Bacteria</taxon>
        <taxon>Pseudomonadati</taxon>
        <taxon>Bacteroidota</taxon>
        <taxon>Flavobacteriia</taxon>
        <taxon>Flavobacteriales</taxon>
        <taxon>Flavobacteriaceae</taxon>
        <taxon>Allomuricauda</taxon>
    </lineage>
</organism>
<reference evidence="3 4" key="1">
    <citation type="submission" date="2021-03" db="EMBL/GenBank/DDBJ databases">
        <title>Muricauda sp. CAU 1631 isolated from Incheon.</title>
        <authorList>
            <person name="Kim W."/>
        </authorList>
    </citation>
    <scope>NUCLEOTIDE SEQUENCE [LARGE SCALE GENOMIC DNA]</scope>
    <source>
        <strain evidence="3 4">CAU 1631</strain>
    </source>
</reference>
<protein>
    <submittedName>
        <fullName evidence="3">Class I SAM-dependent methyltransferase</fullName>
    </submittedName>
</protein>
<dbReference type="Proteomes" id="UP000664163">
    <property type="component" value="Unassembled WGS sequence"/>
</dbReference>